<dbReference type="EMBL" id="LGRX02013505">
    <property type="protein sequence ID" value="KAK3266001.1"/>
    <property type="molecule type" value="Genomic_DNA"/>
</dbReference>
<dbReference type="AlphaFoldDB" id="A0AAE0FVI8"/>
<evidence type="ECO:0000313" key="2">
    <source>
        <dbReference type="Proteomes" id="UP001190700"/>
    </source>
</evidence>
<protein>
    <submittedName>
        <fullName evidence="1">Uncharacterized protein</fullName>
    </submittedName>
</protein>
<name>A0AAE0FVI8_9CHLO</name>
<reference evidence="1 2" key="1">
    <citation type="journal article" date="2015" name="Genome Biol. Evol.">
        <title>Comparative Genomics of a Bacterivorous Green Alga Reveals Evolutionary Causalities and Consequences of Phago-Mixotrophic Mode of Nutrition.</title>
        <authorList>
            <person name="Burns J.A."/>
            <person name="Paasch A."/>
            <person name="Narechania A."/>
            <person name="Kim E."/>
        </authorList>
    </citation>
    <scope>NUCLEOTIDE SEQUENCE [LARGE SCALE GENOMIC DNA]</scope>
    <source>
        <strain evidence="1 2">PLY_AMNH</strain>
    </source>
</reference>
<comment type="caution">
    <text evidence="1">The sequence shown here is derived from an EMBL/GenBank/DDBJ whole genome shotgun (WGS) entry which is preliminary data.</text>
</comment>
<gene>
    <name evidence="1" type="ORF">CYMTET_25351</name>
</gene>
<sequence>MSLLRTTCDVKEIAVIVWLSKNFLAKLFCRFFKNELVDICSWDLAVTSTISDIFWFLCPSHQHPGR</sequence>
<proteinExistence type="predicted"/>
<keyword evidence="2" id="KW-1185">Reference proteome</keyword>
<dbReference type="Proteomes" id="UP001190700">
    <property type="component" value="Unassembled WGS sequence"/>
</dbReference>
<evidence type="ECO:0000313" key="1">
    <source>
        <dbReference type="EMBL" id="KAK3266001.1"/>
    </source>
</evidence>
<organism evidence="1 2">
    <name type="scientific">Cymbomonas tetramitiformis</name>
    <dbReference type="NCBI Taxonomy" id="36881"/>
    <lineage>
        <taxon>Eukaryota</taxon>
        <taxon>Viridiplantae</taxon>
        <taxon>Chlorophyta</taxon>
        <taxon>Pyramimonadophyceae</taxon>
        <taxon>Pyramimonadales</taxon>
        <taxon>Pyramimonadaceae</taxon>
        <taxon>Cymbomonas</taxon>
    </lineage>
</organism>
<accession>A0AAE0FVI8</accession>